<organism evidence="1 3">
    <name type="scientific">Babesia bigemina</name>
    <dbReference type="NCBI Taxonomy" id="5866"/>
    <lineage>
        <taxon>Eukaryota</taxon>
        <taxon>Sar</taxon>
        <taxon>Alveolata</taxon>
        <taxon>Apicomplexa</taxon>
        <taxon>Aconoidasida</taxon>
        <taxon>Piroplasmida</taxon>
        <taxon>Babesiidae</taxon>
        <taxon>Babesia</taxon>
    </lineage>
</organism>
<dbReference type="KEGG" id="bbig:BBBOND_0209660"/>
<evidence type="ECO:0000313" key="1">
    <source>
        <dbReference type="EMBL" id="CDR95813.1"/>
    </source>
</evidence>
<keyword evidence="3" id="KW-1185">Reference proteome</keyword>
<dbReference type="EMBL" id="LK391708">
    <property type="protein sequence ID" value="CDR95813.1"/>
    <property type="molecule type" value="Genomic_DNA"/>
</dbReference>
<dbReference type="AlphaFoldDB" id="A0A061D5K0"/>
<evidence type="ECO:0000313" key="2">
    <source>
        <dbReference type="EMBL" id="CDR95817.1"/>
    </source>
</evidence>
<name>A0A061D5K0_BABBI</name>
<reference evidence="1" key="1">
    <citation type="journal article" date="2014" name="Nucleic Acids Res.">
        <title>The evolutionary dynamics of variant antigen genes in Babesia reveal a history of genomic innovation underlying host-parasite interaction.</title>
        <authorList>
            <person name="Jackson A.P."/>
            <person name="Otto T.D."/>
            <person name="Darby A."/>
            <person name="Ramaprasad A."/>
            <person name="Xia D."/>
            <person name="Echaide I.E."/>
            <person name="Farber M."/>
            <person name="Gahlot S."/>
            <person name="Gamble J."/>
            <person name="Gupta D."/>
            <person name="Gupta Y."/>
            <person name="Jackson L."/>
            <person name="Malandrin L."/>
            <person name="Malas T.B."/>
            <person name="Moussa E."/>
            <person name="Nair M."/>
            <person name="Reid A.J."/>
            <person name="Sanders M."/>
            <person name="Sharma J."/>
            <person name="Tracey A."/>
            <person name="Quail M.A."/>
            <person name="Weir W."/>
            <person name="Wastling J.M."/>
            <person name="Hall N."/>
            <person name="Willadsen P."/>
            <person name="Lingelbach K."/>
            <person name="Shiels B."/>
            <person name="Tait A."/>
            <person name="Berriman M."/>
            <person name="Allred D.R."/>
            <person name="Pain A."/>
        </authorList>
    </citation>
    <scope>NUCLEOTIDE SEQUENCE</scope>
    <source>
        <strain evidence="1">Bond</strain>
    </source>
</reference>
<dbReference type="RefSeq" id="XP_012767999.1">
    <property type="nucleotide sequence ID" value="XM_012912545.1"/>
</dbReference>
<protein>
    <submittedName>
        <fullName evidence="1">Uncharacterized protein</fullName>
    </submittedName>
</protein>
<dbReference type="RefSeq" id="XP_012768003.1">
    <property type="nucleotide sequence ID" value="XM_012912549.1"/>
</dbReference>
<dbReference type="VEuPathDB" id="PiroplasmaDB:BBBOND_0209700"/>
<sequence>MDMLMLTCQHLYVQCSTKLRTLVTESRFHNHEGKAASLHPIISETVITSDAVMGSSQEGCGSDEIAEWYDYHNQLYRYLNASNASPKQ</sequence>
<accession>A0A061D5K0</accession>
<gene>
    <name evidence="1" type="ORF">BBBOND_0209660</name>
    <name evidence="2" type="ORF">BBBOND_0209700</name>
</gene>
<reference evidence="3" key="2">
    <citation type="submission" date="2014-06" db="EMBL/GenBank/DDBJ databases">
        <authorList>
            <person name="Aslett M."/>
            <person name="De Silva N."/>
        </authorList>
    </citation>
    <scope>NUCLEOTIDE SEQUENCE [LARGE SCALE GENOMIC DNA]</scope>
    <source>
        <strain evidence="3">Bond</strain>
    </source>
</reference>
<dbReference type="GeneID" id="24564358"/>
<reference evidence="1" key="3">
    <citation type="submission" date="2014-06" db="EMBL/GenBank/DDBJ databases">
        <authorList>
            <person name="Aslett M."/>
            <person name="De Silva Nishadi"/>
        </authorList>
    </citation>
    <scope>NUCLEOTIDE SEQUENCE [LARGE SCALE GENOMIC DNA]</scope>
    <source>
        <strain evidence="1">Bond</strain>
    </source>
</reference>
<dbReference type="EMBL" id="LK391708">
    <property type="protein sequence ID" value="CDR95817.1"/>
    <property type="molecule type" value="Genomic_DNA"/>
</dbReference>
<dbReference type="KEGG" id="bbig:BBBOND_0209700"/>
<dbReference type="Proteomes" id="UP000033188">
    <property type="component" value="Chromosome 2"/>
</dbReference>
<evidence type="ECO:0000313" key="3">
    <source>
        <dbReference type="Proteomes" id="UP000033188"/>
    </source>
</evidence>
<dbReference type="VEuPathDB" id="PiroplasmaDB:BBBOND_0209660"/>
<dbReference type="GeneID" id="24564354"/>
<proteinExistence type="predicted"/>